<dbReference type="GO" id="GO:0016757">
    <property type="term" value="F:glycosyltransferase activity"/>
    <property type="evidence" value="ECO:0007669"/>
    <property type="project" value="UniProtKB-KW"/>
</dbReference>
<proteinExistence type="predicted"/>
<organism evidence="2 3">
    <name type="scientific">Actinokineospora xionganensis</name>
    <dbReference type="NCBI Taxonomy" id="2684470"/>
    <lineage>
        <taxon>Bacteria</taxon>
        <taxon>Bacillati</taxon>
        <taxon>Actinomycetota</taxon>
        <taxon>Actinomycetes</taxon>
        <taxon>Pseudonocardiales</taxon>
        <taxon>Pseudonocardiaceae</taxon>
        <taxon>Actinokineospora</taxon>
    </lineage>
</organism>
<dbReference type="EMBL" id="JABVED010000013">
    <property type="protein sequence ID" value="MBC6449866.1"/>
    <property type="molecule type" value="Genomic_DNA"/>
</dbReference>
<dbReference type="Gene3D" id="3.40.50.2020">
    <property type="match status" value="1"/>
</dbReference>
<evidence type="ECO:0000259" key="1">
    <source>
        <dbReference type="Pfam" id="PF00156"/>
    </source>
</evidence>
<keyword evidence="2" id="KW-0808">Transferase</keyword>
<dbReference type="SUPFAM" id="SSF53271">
    <property type="entry name" value="PRTase-like"/>
    <property type="match status" value="1"/>
</dbReference>
<dbReference type="Pfam" id="PF00156">
    <property type="entry name" value="Pribosyltran"/>
    <property type="match status" value="1"/>
</dbReference>
<feature type="domain" description="Phosphoribosyltransferase" evidence="1">
    <location>
        <begin position="11"/>
        <end position="183"/>
    </location>
</feature>
<sequence>MRFADRADAGRVLAGRLTHLRAENPLVLGLPRGGVPVAAEVATRLGAEVDVVLVRKVGAPGHPELAVGAVGEGDVTVRAEDVLRDLDLSWSDVAATVAGERAEIHRRADLLRAGAAPRDLAGRTVILVDDGVATGSTMAAAVRVVRGMGAARVVVAVPVAPPDVLVRLRKVADEVVCPLTPQRFVAVGYWYEDFNQVQDSEVRAILGR</sequence>
<reference evidence="2 3" key="1">
    <citation type="submission" date="2020-06" db="EMBL/GenBank/DDBJ databases">
        <title>Actinokineospora xiongansis sp. nov., isolated from soil of Baiyangdian.</title>
        <authorList>
            <person name="Zhang X."/>
        </authorList>
    </citation>
    <scope>NUCLEOTIDE SEQUENCE [LARGE SCALE GENOMIC DNA]</scope>
    <source>
        <strain evidence="2 3">HBU206404</strain>
    </source>
</reference>
<keyword evidence="2" id="KW-0328">Glycosyltransferase</keyword>
<evidence type="ECO:0000313" key="2">
    <source>
        <dbReference type="EMBL" id="MBC6449866.1"/>
    </source>
</evidence>
<accession>A0ABR7LAW8</accession>
<dbReference type="InterPro" id="IPR029057">
    <property type="entry name" value="PRTase-like"/>
</dbReference>
<name>A0ABR7LAW8_9PSEU</name>
<evidence type="ECO:0000313" key="3">
    <source>
        <dbReference type="Proteomes" id="UP000734823"/>
    </source>
</evidence>
<dbReference type="Proteomes" id="UP000734823">
    <property type="component" value="Unassembled WGS sequence"/>
</dbReference>
<dbReference type="Gene3D" id="3.30.1310.20">
    <property type="entry name" value="PRTase-like"/>
    <property type="match status" value="1"/>
</dbReference>
<gene>
    <name evidence="2" type="ORF">GPZ80_22150</name>
</gene>
<protein>
    <submittedName>
        <fullName evidence="2">Phosphoribosyltransferase</fullName>
    </submittedName>
</protein>
<dbReference type="CDD" id="cd06223">
    <property type="entry name" value="PRTases_typeI"/>
    <property type="match status" value="1"/>
</dbReference>
<comment type="caution">
    <text evidence="2">The sequence shown here is derived from an EMBL/GenBank/DDBJ whole genome shotgun (WGS) entry which is preliminary data.</text>
</comment>
<dbReference type="InterPro" id="IPR000836">
    <property type="entry name" value="PRTase_dom"/>
</dbReference>
<dbReference type="RefSeq" id="WP_187222918.1">
    <property type="nucleotide sequence ID" value="NZ_JABVED010000013.1"/>
</dbReference>
<keyword evidence="3" id="KW-1185">Reference proteome</keyword>